<name>B3MLQ5_DROAN</name>
<dbReference type="InParanoid" id="B3MLQ5"/>
<sequence length="146" mass="17094">MGGGLVLEGGQVQEEMARRRGRSRSEQRRRRRRRRSKPSPAGKAKPPKNQEDCSQVWMNTYRSLVEWHRNQVLRLCPASKPEEEEEEAEEVVTSSHLDYVYESSSSEDESEPIDEEYLKFLEVTIKHQEKLRQQKEDGSVSRSFLD</sequence>
<dbReference type="OMA" id="FQWHHMQ"/>
<evidence type="ECO:0000256" key="1">
    <source>
        <dbReference type="SAM" id="MobiDB-lite"/>
    </source>
</evidence>
<dbReference type="FunCoup" id="B3MLQ5">
    <property type="interactions" value="13"/>
</dbReference>
<accession>B3MLQ5</accession>
<feature type="region of interest" description="Disordered" evidence="1">
    <location>
        <begin position="1"/>
        <end position="54"/>
    </location>
</feature>
<feature type="region of interest" description="Disordered" evidence="1">
    <location>
        <begin position="78"/>
        <end position="113"/>
    </location>
</feature>
<feature type="compositionally biased region" description="Basic residues" evidence="1">
    <location>
        <begin position="27"/>
        <end position="37"/>
    </location>
</feature>
<keyword evidence="3" id="KW-1185">Reference proteome</keyword>
<dbReference type="EMBL" id="CH902620">
    <property type="protein sequence ID" value="EDV30776.1"/>
    <property type="molecule type" value="Genomic_DNA"/>
</dbReference>
<dbReference type="GeneID" id="6497842"/>
<dbReference type="HOGENOM" id="CLU_1908937_0_0_1"/>
<organism evidence="2 3">
    <name type="scientific">Drosophila ananassae</name>
    <name type="common">Fruit fly</name>
    <dbReference type="NCBI Taxonomy" id="7217"/>
    <lineage>
        <taxon>Eukaryota</taxon>
        <taxon>Metazoa</taxon>
        <taxon>Ecdysozoa</taxon>
        <taxon>Arthropoda</taxon>
        <taxon>Hexapoda</taxon>
        <taxon>Insecta</taxon>
        <taxon>Pterygota</taxon>
        <taxon>Neoptera</taxon>
        <taxon>Endopterygota</taxon>
        <taxon>Diptera</taxon>
        <taxon>Brachycera</taxon>
        <taxon>Muscomorpha</taxon>
        <taxon>Ephydroidea</taxon>
        <taxon>Drosophilidae</taxon>
        <taxon>Drosophila</taxon>
        <taxon>Sophophora</taxon>
    </lineage>
</organism>
<dbReference type="PhylomeDB" id="B3MLQ5"/>
<protein>
    <submittedName>
        <fullName evidence="2">Uncharacterized protein</fullName>
    </submittedName>
</protein>
<proteinExistence type="predicted"/>
<dbReference type="STRING" id="7217.B3MLQ5"/>
<dbReference type="KEGG" id="dan:6497842"/>
<feature type="compositionally biased region" description="Basic and acidic residues" evidence="1">
    <location>
        <begin position="15"/>
        <end position="26"/>
    </location>
</feature>
<evidence type="ECO:0000313" key="3">
    <source>
        <dbReference type="Proteomes" id="UP000007801"/>
    </source>
</evidence>
<dbReference type="OrthoDB" id="7872824at2759"/>
<dbReference type="AlphaFoldDB" id="B3MLQ5"/>
<reference evidence="2 3" key="1">
    <citation type="journal article" date="2007" name="Nature">
        <title>Evolution of genes and genomes on the Drosophila phylogeny.</title>
        <authorList>
            <consortium name="Drosophila 12 Genomes Consortium"/>
            <person name="Clark A.G."/>
            <person name="Eisen M.B."/>
            <person name="Smith D.R."/>
            <person name="Bergman C.M."/>
            <person name="Oliver B."/>
            <person name="Markow T.A."/>
            <person name="Kaufman T.C."/>
            <person name="Kellis M."/>
            <person name="Gelbart W."/>
            <person name="Iyer V.N."/>
            <person name="Pollard D.A."/>
            <person name="Sackton T.B."/>
            <person name="Larracuente A.M."/>
            <person name="Singh N.D."/>
            <person name="Abad J.P."/>
            <person name="Abt D.N."/>
            <person name="Adryan B."/>
            <person name="Aguade M."/>
            <person name="Akashi H."/>
            <person name="Anderson W.W."/>
            <person name="Aquadro C.F."/>
            <person name="Ardell D.H."/>
            <person name="Arguello R."/>
            <person name="Artieri C.G."/>
            <person name="Barbash D.A."/>
            <person name="Barker D."/>
            <person name="Barsanti P."/>
            <person name="Batterham P."/>
            <person name="Batzoglou S."/>
            <person name="Begun D."/>
            <person name="Bhutkar A."/>
            <person name="Blanco E."/>
            <person name="Bosak S.A."/>
            <person name="Bradley R.K."/>
            <person name="Brand A.D."/>
            <person name="Brent M.R."/>
            <person name="Brooks A.N."/>
            <person name="Brown R.H."/>
            <person name="Butlin R.K."/>
            <person name="Caggese C."/>
            <person name="Calvi B.R."/>
            <person name="Bernardo de Carvalho A."/>
            <person name="Caspi A."/>
            <person name="Castrezana S."/>
            <person name="Celniker S.E."/>
            <person name="Chang J.L."/>
            <person name="Chapple C."/>
            <person name="Chatterji S."/>
            <person name="Chinwalla A."/>
            <person name="Civetta A."/>
            <person name="Clifton S.W."/>
            <person name="Comeron J.M."/>
            <person name="Costello J.C."/>
            <person name="Coyne J.A."/>
            <person name="Daub J."/>
            <person name="David R.G."/>
            <person name="Delcher A.L."/>
            <person name="Delehaunty K."/>
            <person name="Do C.B."/>
            <person name="Ebling H."/>
            <person name="Edwards K."/>
            <person name="Eickbush T."/>
            <person name="Evans J.D."/>
            <person name="Filipski A."/>
            <person name="Findeiss S."/>
            <person name="Freyhult E."/>
            <person name="Fulton L."/>
            <person name="Fulton R."/>
            <person name="Garcia A.C."/>
            <person name="Gardiner A."/>
            <person name="Garfield D.A."/>
            <person name="Garvin B.E."/>
            <person name="Gibson G."/>
            <person name="Gilbert D."/>
            <person name="Gnerre S."/>
            <person name="Godfrey J."/>
            <person name="Good R."/>
            <person name="Gotea V."/>
            <person name="Gravely B."/>
            <person name="Greenberg A.J."/>
            <person name="Griffiths-Jones S."/>
            <person name="Gross S."/>
            <person name="Guigo R."/>
            <person name="Gustafson E.A."/>
            <person name="Haerty W."/>
            <person name="Hahn M.W."/>
            <person name="Halligan D.L."/>
            <person name="Halpern A.L."/>
            <person name="Halter G.M."/>
            <person name="Han M.V."/>
            <person name="Heger A."/>
            <person name="Hillier L."/>
            <person name="Hinrichs A.S."/>
            <person name="Holmes I."/>
            <person name="Hoskins R.A."/>
            <person name="Hubisz M.J."/>
            <person name="Hultmark D."/>
            <person name="Huntley M.A."/>
            <person name="Jaffe D.B."/>
            <person name="Jagadeeshan S."/>
            <person name="Jeck W.R."/>
            <person name="Johnson J."/>
            <person name="Jones C.D."/>
            <person name="Jordan W.C."/>
            <person name="Karpen G.H."/>
            <person name="Kataoka E."/>
            <person name="Keightley P.D."/>
            <person name="Kheradpour P."/>
            <person name="Kirkness E.F."/>
            <person name="Koerich L.B."/>
            <person name="Kristiansen K."/>
            <person name="Kudrna D."/>
            <person name="Kulathinal R.J."/>
            <person name="Kumar S."/>
            <person name="Kwok R."/>
            <person name="Lander E."/>
            <person name="Langley C.H."/>
            <person name="Lapoint R."/>
            <person name="Lazzaro B.P."/>
            <person name="Lee S.J."/>
            <person name="Levesque L."/>
            <person name="Li R."/>
            <person name="Lin C.F."/>
            <person name="Lin M.F."/>
            <person name="Lindblad-Toh K."/>
            <person name="Llopart A."/>
            <person name="Long M."/>
            <person name="Low L."/>
            <person name="Lozovsky E."/>
            <person name="Lu J."/>
            <person name="Luo M."/>
            <person name="Machado C.A."/>
            <person name="Makalowski W."/>
            <person name="Marzo M."/>
            <person name="Matsuda M."/>
            <person name="Matzkin L."/>
            <person name="McAllister B."/>
            <person name="McBride C.S."/>
            <person name="McKernan B."/>
            <person name="McKernan K."/>
            <person name="Mendez-Lago M."/>
            <person name="Minx P."/>
            <person name="Mollenhauer M.U."/>
            <person name="Montooth K."/>
            <person name="Mount S.M."/>
            <person name="Mu X."/>
            <person name="Myers E."/>
            <person name="Negre B."/>
            <person name="Newfeld S."/>
            <person name="Nielsen R."/>
            <person name="Noor M.A."/>
            <person name="O'Grady P."/>
            <person name="Pachter L."/>
            <person name="Papaceit M."/>
            <person name="Parisi M.J."/>
            <person name="Parisi M."/>
            <person name="Parts L."/>
            <person name="Pedersen J.S."/>
            <person name="Pesole G."/>
            <person name="Phillippy A.M."/>
            <person name="Ponting C.P."/>
            <person name="Pop M."/>
            <person name="Porcelli D."/>
            <person name="Powell J.R."/>
            <person name="Prohaska S."/>
            <person name="Pruitt K."/>
            <person name="Puig M."/>
            <person name="Quesneville H."/>
            <person name="Ram K.R."/>
            <person name="Rand D."/>
            <person name="Rasmussen M.D."/>
            <person name="Reed L.K."/>
            <person name="Reenan R."/>
            <person name="Reily A."/>
            <person name="Remington K.A."/>
            <person name="Rieger T.T."/>
            <person name="Ritchie M.G."/>
            <person name="Robin C."/>
            <person name="Rogers Y.H."/>
            <person name="Rohde C."/>
            <person name="Rozas J."/>
            <person name="Rubenfield M.J."/>
            <person name="Ruiz A."/>
            <person name="Russo S."/>
            <person name="Salzberg S.L."/>
            <person name="Sanchez-Gracia A."/>
            <person name="Saranga D.J."/>
            <person name="Sato H."/>
            <person name="Schaeffer S.W."/>
            <person name="Schatz M.C."/>
            <person name="Schlenke T."/>
            <person name="Schwartz R."/>
            <person name="Segarra C."/>
            <person name="Singh R.S."/>
            <person name="Sirot L."/>
            <person name="Sirota M."/>
            <person name="Sisneros N.B."/>
            <person name="Smith C.D."/>
            <person name="Smith T.F."/>
            <person name="Spieth J."/>
            <person name="Stage D.E."/>
            <person name="Stark A."/>
            <person name="Stephan W."/>
            <person name="Strausberg R.L."/>
            <person name="Strempel S."/>
            <person name="Sturgill D."/>
            <person name="Sutton G."/>
            <person name="Sutton G.G."/>
            <person name="Tao W."/>
            <person name="Teichmann S."/>
            <person name="Tobari Y.N."/>
            <person name="Tomimura Y."/>
            <person name="Tsolas J.M."/>
            <person name="Valente V.L."/>
            <person name="Venter E."/>
            <person name="Venter J.C."/>
            <person name="Vicario S."/>
            <person name="Vieira F.G."/>
            <person name="Vilella A.J."/>
            <person name="Villasante A."/>
            <person name="Walenz B."/>
            <person name="Wang J."/>
            <person name="Wasserman M."/>
            <person name="Watts T."/>
            <person name="Wilson D."/>
            <person name="Wilson R.K."/>
            <person name="Wing R.A."/>
            <person name="Wolfner M.F."/>
            <person name="Wong A."/>
            <person name="Wong G.K."/>
            <person name="Wu C.I."/>
            <person name="Wu G."/>
            <person name="Yamamoto D."/>
            <person name="Yang H.P."/>
            <person name="Yang S.P."/>
            <person name="Yorke J.A."/>
            <person name="Yoshida K."/>
            <person name="Zdobnov E."/>
            <person name="Zhang P."/>
            <person name="Zhang Y."/>
            <person name="Zimin A.V."/>
            <person name="Baldwin J."/>
            <person name="Abdouelleil A."/>
            <person name="Abdulkadir J."/>
            <person name="Abebe A."/>
            <person name="Abera B."/>
            <person name="Abreu J."/>
            <person name="Acer S.C."/>
            <person name="Aftuck L."/>
            <person name="Alexander A."/>
            <person name="An P."/>
            <person name="Anderson E."/>
            <person name="Anderson S."/>
            <person name="Arachi H."/>
            <person name="Azer M."/>
            <person name="Bachantsang P."/>
            <person name="Barry A."/>
            <person name="Bayul T."/>
            <person name="Berlin A."/>
            <person name="Bessette D."/>
            <person name="Bloom T."/>
            <person name="Blye J."/>
            <person name="Boguslavskiy L."/>
            <person name="Bonnet C."/>
            <person name="Boukhgalter B."/>
            <person name="Bourzgui I."/>
            <person name="Brown A."/>
            <person name="Cahill P."/>
            <person name="Channer S."/>
            <person name="Cheshatsang Y."/>
            <person name="Chuda L."/>
            <person name="Citroen M."/>
            <person name="Collymore A."/>
            <person name="Cooke P."/>
            <person name="Costello M."/>
            <person name="D'Aco K."/>
            <person name="Daza R."/>
            <person name="De Haan G."/>
            <person name="DeGray S."/>
            <person name="DeMaso C."/>
            <person name="Dhargay N."/>
            <person name="Dooley K."/>
            <person name="Dooley E."/>
            <person name="Doricent M."/>
            <person name="Dorje P."/>
            <person name="Dorjee K."/>
            <person name="Dupes A."/>
            <person name="Elong R."/>
            <person name="Falk J."/>
            <person name="Farina A."/>
            <person name="Faro S."/>
            <person name="Ferguson D."/>
            <person name="Fisher S."/>
            <person name="Foley C.D."/>
            <person name="Franke A."/>
            <person name="Friedrich D."/>
            <person name="Gadbois L."/>
            <person name="Gearin G."/>
            <person name="Gearin C.R."/>
            <person name="Giannoukos G."/>
            <person name="Goode T."/>
            <person name="Graham J."/>
            <person name="Grandbois E."/>
            <person name="Grewal S."/>
            <person name="Gyaltsen K."/>
            <person name="Hafez N."/>
            <person name="Hagos B."/>
            <person name="Hall J."/>
            <person name="Henson C."/>
            <person name="Hollinger A."/>
            <person name="Honan T."/>
            <person name="Huard M.D."/>
            <person name="Hughes L."/>
            <person name="Hurhula B."/>
            <person name="Husby M.E."/>
            <person name="Kamat A."/>
            <person name="Kanga B."/>
            <person name="Kashin S."/>
            <person name="Khazanovich D."/>
            <person name="Kisner P."/>
            <person name="Lance K."/>
            <person name="Lara M."/>
            <person name="Lee W."/>
            <person name="Lennon N."/>
            <person name="Letendre F."/>
            <person name="LeVine R."/>
            <person name="Lipovsky A."/>
            <person name="Liu X."/>
            <person name="Liu J."/>
            <person name="Liu S."/>
            <person name="Lokyitsang T."/>
            <person name="Lokyitsang Y."/>
            <person name="Lubonja R."/>
            <person name="Lui A."/>
            <person name="MacDonald P."/>
            <person name="Magnisalis V."/>
            <person name="Maru K."/>
            <person name="Matthews C."/>
            <person name="McCusker W."/>
            <person name="McDonough S."/>
            <person name="Mehta T."/>
            <person name="Meldrim J."/>
            <person name="Meneus L."/>
            <person name="Mihai O."/>
            <person name="Mihalev A."/>
            <person name="Mihova T."/>
            <person name="Mittelman R."/>
            <person name="Mlenga V."/>
            <person name="Montmayeur A."/>
            <person name="Mulrain L."/>
            <person name="Navidi A."/>
            <person name="Naylor J."/>
            <person name="Negash T."/>
            <person name="Nguyen T."/>
            <person name="Nguyen N."/>
            <person name="Nicol R."/>
            <person name="Norbu C."/>
            <person name="Norbu N."/>
            <person name="Novod N."/>
            <person name="O'Neill B."/>
            <person name="Osman S."/>
            <person name="Markiewicz E."/>
            <person name="Oyono O.L."/>
            <person name="Patti C."/>
            <person name="Phunkhang P."/>
            <person name="Pierre F."/>
            <person name="Priest M."/>
            <person name="Raghuraman S."/>
            <person name="Rege F."/>
            <person name="Reyes R."/>
            <person name="Rise C."/>
            <person name="Rogov P."/>
            <person name="Ross K."/>
            <person name="Ryan E."/>
            <person name="Settipalli S."/>
            <person name="Shea T."/>
            <person name="Sherpa N."/>
            <person name="Shi L."/>
            <person name="Shih D."/>
            <person name="Sparrow T."/>
            <person name="Spaulding J."/>
            <person name="Stalker J."/>
            <person name="Stange-Thomann N."/>
            <person name="Stavropoulos S."/>
            <person name="Stone C."/>
            <person name="Strader C."/>
            <person name="Tesfaye S."/>
            <person name="Thomson T."/>
            <person name="Thoulutsang Y."/>
            <person name="Thoulutsang D."/>
            <person name="Topham K."/>
            <person name="Topping I."/>
            <person name="Tsamla T."/>
            <person name="Vassiliev H."/>
            <person name="Vo A."/>
            <person name="Wangchuk T."/>
            <person name="Wangdi T."/>
            <person name="Weiand M."/>
            <person name="Wilkinson J."/>
            <person name="Wilson A."/>
            <person name="Yadav S."/>
            <person name="Young G."/>
            <person name="Yu Q."/>
            <person name="Zembek L."/>
            <person name="Zhong D."/>
            <person name="Zimmer A."/>
            <person name="Zwirko Z."/>
            <person name="Jaffe D.B."/>
            <person name="Alvarez P."/>
            <person name="Brockman W."/>
            <person name="Butler J."/>
            <person name="Chin C."/>
            <person name="Gnerre S."/>
            <person name="Grabherr M."/>
            <person name="Kleber M."/>
            <person name="Mauceli E."/>
            <person name="MacCallum I."/>
        </authorList>
    </citation>
    <scope>NUCLEOTIDE SEQUENCE [LARGE SCALE GENOMIC DNA]</scope>
    <source>
        <strain evidence="3">Tucson 14024-0371.13</strain>
    </source>
</reference>
<gene>
    <name evidence="2" type="primary">Dana\GF15027</name>
    <name evidence="2" type="synonym">dana_GLEANR_15793</name>
    <name evidence="2" type="ORF">GF15027</name>
</gene>
<evidence type="ECO:0000313" key="2">
    <source>
        <dbReference type="EMBL" id="EDV30776.1"/>
    </source>
</evidence>
<dbReference type="Proteomes" id="UP000007801">
    <property type="component" value="Unassembled WGS sequence"/>
</dbReference>